<sequence>MKKQVMQILDSAFNTLSSVMISANDAEKMAKVKGELRQAYAILERLDQQAAHVPAEPPAKEGKTKPEKESEVTDG</sequence>
<evidence type="ECO:0000313" key="2">
    <source>
        <dbReference type="EMBL" id="DAD70442.1"/>
    </source>
</evidence>
<feature type="region of interest" description="Disordered" evidence="1">
    <location>
        <begin position="48"/>
        <end position="75"/>
    </location>
</feature>
<organism evidence="2">
    <name type="scientific">Siphoviridae sp. ctnhN1</name>
    <dbReference type="NCBI Taxonomy" id="2827589"/>
    <lineage>
        <taxon>Viruses</taxon>
        <taxon>Duplodnaviria</taxon>
        <taxon>Heunggongvirae</taxon>
        <taxon>Uroviricota</taxon>
        <taxon>Caudoviricetes</taxon>
    </lineage>
</organism>
<protein>
    <submittedName>
        <fullName evidence="2">Uncharacterized protein</fullName>
    </submittedName>
</protein>
<proteinExistence type="predicted"/>
<accession>A0A8S5LKJ2</accession>
<feature type="compositionally biased region" description="Basic and acidic residues" evidence="1">
    <location>
        <begin position="58"/>
        <end position="75"/>
    </location>
</feature>
<evidence type="ECO:0000256" key="1">
    <source>
        <dbReference type="SAM" id="MobiDB-lite"/>
    </source>
</evidence>
<reference evidence="2" key="1">
    <citation type="journal article" date="2021" name="Proc. Natl. Acad. Sci. U.S.A.">
        <title>A Catalog of Tens of Thousands of Viruses from Human Metagenomes Reveals Hidden Associations with Chronic Diseases.</title>
        <authorList>
            <person name="Tisza M.J."/>
            <person name="Buck C.B."/>
        </authorList>
    </citation>
    <scope>NUCLEOTIDE SEQUENCE</scope>
    <source>
        <strain evidence="2">CtnhN1</strain>
    </source>
</reference>
<name>A0A8S5LKJ2_9CAUD</name>
<dbReference type="EMBL" id="BK015865">
    <property type="protein sequence ID" value="DAD70442.1"/>
    <property type="molecule type" value="Genomic_DNA"/>
</dbReference>